<accession>A0A4C1UTV2</accession>
<organism evidence="2 3">
    <name type="scientific">Eumeta variegata</name>
    <name type="common">Bagworm moth</name>
    <name type="synonym">Eumeta japonica</name>
    <dbReference type="NCBI Taxonomy" id="151549"/>
    <lineage>
        <taxon>Eukaryota</taxon>
        <taxon>Metazoa</taxon>
        <taxon>Ecdysozoa</taxon>
        <taxon>Arthropoda</taxon>
        <taxon>Hexapoda</taxon>
        <taxon>Insecta</taxon>
        <taxon>Pterygota</taxon>
        <taxon>Neoptera</taxon>
        <taxon>Endopterygota</taxon>
        <taxon>Lepidoptera</taxon>
        <taxon>Glossata</taxon>
        <taxon>Ditrysia</taxon>
        <taxon>Tineoidea</taxon>
        <taxon>Psychidae</taxon>
        <taxon>Oiketicinae</taxon>
        <taxon>Eumeta</taxon>
    </lineage>
</organism>
<dbReference type="AlphaFoldDB" id="A0A4C1UTV2"/>
<evidence type="ECO:0000313" key="2">
    <source>
        <dbReference type="EMBL" id="GBP29865.1"/>
    </source>
</evidence>
<evidence type="ECO:0000313" key="3">
    <source>
        <dbReference type="Proteomes" id="UP000299102"/>
    </source>
</evidence>
<feature type="region of interest" description="Disordered" evidence="1">
    <location>
        <begin position="101"/>
        <end position="131"/>
    </location>
</feature>
<dbReference type="Proteomes" id="UP000299102">
    <property type="component" value="Unassembled WGS sequence"/>
</dbReference>
<name>A0A4C1UTV2_EUMVA</name>
<keyword evidence="3" id="KW-1185">Reference proteome</keyword>
<gene>
    <name evidence="2" type="ORF">EVAR_20194_1</name>
</gene>
<evidence type="ECO:0000256" key="1">
    <source>
        <dbReference type="SAM" id="MobiDB-lite"/>
    </source>
</evidence>
<reference evidence="2 3" key="1">
    <citation type="journal article" date="2019" name="Commun. Biol.">
        <title>The bagworm genome reveals a unique fibroin gene that provides high tensile strength.</title>
        <authorList>
            <person name="Kono N."/>
            <person name="Nakamura H."/>
            <person name="Ohtoshi R."/>
            <person name="Tomita M."/>
            <person name="Numata K."/>
            <person name="Arakawa K."/>
        </authorList>
    </citation>
    <scope>NUCLEOTIDE SEQUENCE [LARGE SCALE GENOMIC DNA]</scope>
</reference>
<protein>
    <submittedName>
        <fullName evidence="2">Uncharacterized protein</fullName>
    </submittedName>
</protein>
<comment type="caution">
    <text evidence="2">The sequence shown here is derived from an EMBL/GenBank/DDBJ whole genome shotgun (WGS) entry which is preliminary data.</text>
</comment>
<proteinExistence type="predicted"/>
<dbReference type="EMBL" id="BGZK01000225">
    <property type="protein sequence ID" value="GBP29865.1"/>
    <property type="molecule type" value="Genomic_DNA"/>
</dbReference>
<sequence length="131" mass="14429">MFLISDWRDADTFRSAYVPAVNKPRPNAARVTAAAFGRGVETDRFVCKGYEFLRFDAPCIRIFLPEIFTSSSNAARAAWRCYRLMTALWVPYLRASARAGLSDEDTDRCGKHSGSLTTKGGSYGGMATPSS</sequence>